<dbReference type="EMBL" id="JAVRJZ010000019">
    <property type="protein sequence ID" value="KAK2708001.1"/>
    <property type="molecule type" value="Genomic_DNA"/>
</dbReference>
<proteinExistence type="predicted"/>
<reference evidence="2" key="1">
    <citation type="submission" date="2023-07" db="EMBL/GenBank/DDBJ databases">
        <title>Chromosome-level genome assembly of Artemia franciscana.</title>
        <authorList>
            <person name="Jo E."/>
        </authorList>
    </citation>
    <scope>NUCLEOTIDE SEQUENCE</scope>
    <source>
        <tissue evidence="2">Whole body</tissue>
    </source>
</reference>
<comment type="caution">
    <text evidence="2">The sequence shown here is derived from an EMBL/GenBank/DDBJ whole genome shotgun (WGS) entry which is preliminary data.</text>
</comment>
<evidence type="ECO:0000313" key="2">
    <source>
        <dbReference type="EMBL" id="KAK2708001.1"/>
    </source>
</evidence>
<organism evidence="2 3">
    <name type="scientific">Artemia franciscana</name>
    <name type="common">Brine shrimp</name>
    <name type="synonym">Artemia sanfranciscana</name>
    <dbReference type="NCBI Taxonomy" id="6661"/>
    <lineage>
        <taxon>Eukaryota</taxon>
        <taxon>Metazoa</taxon>
        <taxon>Ecdysozoa</taxon>
        <taxon>Arthropoda</taxon>
        <taxon>Crustacea</taxon>
        <taxon>Branchiopoda</taxon>
        <taxon>Anostraca</taxon>
        <taxon>Artemiidae</taxon>
        <taxon>Artemia</taxon>
    </lineage>
</organism>
<keyword evidence="3" id="KW-1185">Reference proteome</keyword>
<feature type="region of interest" description="Disordered" evidence="1">
    <location>
        <begin position="1"/>
        <end position="24"/>
    </location>
</feature>
<accession>A0AA88HLP8</accession>
<dbReference type="Proteomes" id="UP001187531">
    <property type="component" value="Unassembled WGS sequence"/>
</dbReference>
<gene>
    <name evidence="2" type="ORF">QYM36_015627</name>
</gene>
<protein>
    <submittedName>
        <fullName evidence="2">Uncharacterized protein</fullName>
    </submittedName>
</protein>
<dbReference type="AlphaFoldDB" id="A0AA88HLP8"/>
<name>A0AA88HLP8_ARTSF</name>
<evidence type="ECO:0000313" key="3">
    <source>
        <dbReference type="Proteomes" id="UP001187531"/>
    </source>
</evidence>
<evidence type="ECO:0000256" key="1">
    <source>
        <dbReference type="SAM" id="MobiDB-lite"/>
    </source>
</evidence>
<sequence>MDVSVVSDKEFENDSSTSENEEFPDETDFKKITVKEFCDNIIQLNEVIFNGVILLKPMLTFTAQQVDIKTINQCIVYYPFQNLAKC</sequence>